<evidence type="ECO:0000313" key="1">
    <source>
        <dbReference type="EMBL" id="AGA32170.1"/>
    </source>
</evidence>
<dbReference type="InterPro" id="IPR016755">
    <property type="entry name" value="UCP019302"/>
</dbReference>
<organism evidence="1 2">
    <name type="scientific">Thioalkalivibrio nitratireducens (strain DSM 14787 / UNIQEM 213 / ALEN2)</name>
    <dbReference type="NCBI Taxonomy" id="1255043"/>
    <lineage>
        <taxon>Bacteria</taxon>
        <taxon>Pseudomonadati</taxon>
        <taxon>Pseudomonadota</taxon>
        <taxon>Gammaproteobacteria</taxon>
        <taxon>Chromatiales</taxon>
        <taxon>Ectothiorhodospiraceae</taxon>
        <taxon>Thioalkalivibrio</taxon>
    </lineage>
</organism>
<dbReference type="eggNOG" id="COG4390">
    <property type="taxonomic scope" value="Bacteria"/>
</dbReference>
<dbReference type="PATRIC" id="fig|1255043.3.peg.471"/>
<evidence type="ECO:0000313" key="2">
    <source>
        <dbReference type="Proteomes" id="UP000010809"/>
    </source>
</evidence>
<dbReference type="AlphaFoldDB" id="L0DT55"/>
<dbReference type="Pfam" id="PF10084">
    <property type="entry name" value="DUF2322"/>
    <property type="match status" value="1"/>
</dbReference>
<proteinExistence type="predicted"/>
<dbReference type="KEGG" id="tni:TVNIR_0468"/>
<protein>
    <recommendedName>
        <fullName evidence="3">DUF2322 family protein</fullName>
    </recommendedName>
</protein>
<dbReference type="RefSeq" id="WP_015257325.1">
    <property type="nucleotide sequence ID" value="NC_019902.2"/>
</dbReference>
<dbReference type="EMBL" id="CP003989">
    <property type="protein sequence ID" value="AGA32170.1"/>
    <property type="molecule type" value="Genomic_DNA"/>
</dbReference>
<reference evidence="1" key="1">
    <citation type="submission" date="2015-12" db="EMBL/GenBank/DDBJ databases">
        <authorList>
            <person name="Tikhonova T.V."/>
            <person name="Pavlov A.R."/>
            <person name="Beletsky A.V."/>
            <person name="Mardanov A.V."/>
            <person name="Sorokin D.Y."/>
            <person name="Ravin N.V."/>
            <person name="Popov V.O."/>
        </authorList>
    </citation>
    <scope>NUCLEOTIDE SEQUENCE</scope>
    <source>
        <strain evidence="1">DSM 14787</strain>
    </source>
</reference>
<sequence>MGSDLPDVSQIDRLELFADDYTPVAVIENRDGQRLSLQIYYHAARTFGGIGPKAANSALLRYGEHVADARRNPGKHPNIDRLFDIIINDRFLSVHAVAAGERGSDTRKGS</sequence>
<evidence type="ECO:0008006" key="3">
    <source>
        <dbReference type="Google" id="ProtNLM"/>
    </source>
</evidence>
<gene>
    <name evidence="1" type="ordered locus">TVNIR_0468</name>
</gene>
<name>L0DT55_THIND</name>
<accession>L0DT55</accession>
<dbReference type="Proteomes" id="UP000010809">
    <property type="component" value="Chromosome"/>
</dbReference>
<dbReference type="OrthoDB" id="7596112at2"/>
<dbReference type="STRING" id="1255043.TVNIR_0468"/>
<dbReference type="HOGENOM" id="CLU_152519_0_0_6"/>
<keyword evidence="2" id="KW-1185">Reference proteome</keyword>